<sequence length="82" mass="9510">MLAERIFELSSRQEDEVEVEHARSEEERIAAPKRINGEAAENVKYEKKMVIDNILEAIGETPLVRLNYIPKMFGVRCQVCKF</sequence>
<gene>
    <name evidence="1" type="ORF">WUBG_10670</name>
</gene>
<accession>J9AV80</accession>
<evidence type="ECO:0000313" key="1">
    <source>
        <dbReference type="EMBL" id="EJW78420.1"/>
    </source>
</evidence>
<dbReference type="EMBL" id="ADBV01006594">
    <property type="protein sequence ID" value="EJW78420.1"/>
    <property type="molecule type" value="Genomic_DNA"/>
</dbReference>
<protein>
    <submittedName>
        <fullName evidence="1">Uncharacterized protein</fullName>
    </submittedName>
</protein>
<reference evidence="2" key="1">
    <citation type="submission" date="2012-08" db="EMBL/GenBank/DDBJ databases">
        <title>The Genome Sequence of Wuchereria bancrofti.</title>
        <authorList>
            <person name="Nutman T.B."/>
            <person name="Fink D.L."/>
            <person name="Russ C."/>
            <person name="Young S."/>
            <person name="Zeng Q."/>
            <person name="Koehrsen M."/>
            <person name="Alvarado L."/>
            <person name="Berlin A."/>
            <person name="Chapman S.B."/>
            <person name="Chen Z."/>
            <person name="Freedman E."/>
            <person name="Gellesch M."/>
            <person name="Goldberg J."/>
            <person name="Griggs A."/>
            <person name="Gujja S."/>
            <person name="Heilman E.R."/>
            <person name="Heiman D."/>
            <person name="Hepburn T."/>
            <person name="Howarth C."/>
            <person name="Jen D."/>
            <person name="Larson L."/>
            <person name="Lewis B."/>
            <person name="Mehta T."/>
            <person name="Park D."/>
            <person name="Pearson M."/>
            <person name="Roberts A."/>
            <person name="Saif S."/>
            <person name="Shea T."/>
            <person name="Shenoy N."/>
            <person name="Sisk P."/>
            <person name="Stolte C."/>
            <person name="Sykes S."/>
            <person name="Walk T."/>
            <person name="White J."/>
            <person name="Yandava C."/>
            <person name="Haas B."/>
            <person name="Henn M.R."/>
            <person name="Nusbaum C."/>
            <person name="Birren B."/>
        </authorList>
    </citation>
    <scope>NUCLEOTIDE SEQUENCE [LARGE SCALE GENOMIC DNA]</scope>
    <source>
        <strain evidence="2">NA</strain>
    </source>
</reference>
<organism evidence="1 2">
    <name type="scientific">Wuchereria bancrofti</name>
    <dbReference type="NCBI Taxonomy" id="6293"/>
    <lineage>
        <taxon>Eukaryota</taxon>
        <taxon>Metazoa</taxon>
        <taxon>Ecdysozoa</taxon>
        <taxon>Nematoda</taxon>
        <taxon>Chromadorea</taxon>
        <taxon>Rhabditida</taxon>
        <taxon>Spirurina</taxon>
        <taxon>Spiruromorpha</taxon>
        <taxon>Filarioidea</taxon>
        <taxon>Onchocercidae</taxon>
        <taxon>Wuchereria</taxon>
    </lineage>
</organism>
<evidence type="ECO:0000313" key="2">
    <source>
        <dbReference type="Proteomes" id="UP000004810"/>
    </source>
</evidence>
<proteinExistence type="predicted"/>
<dbReference type="Proteomes" id="UP000004810">
    <property type="component" value="Unassembled WGS sequence"/>
</dbReference>
<dbReference type="AlphaFoldDB" id="J9AV80"/>
<name>J9AV80_WUCBA</name>
<comment type="caution">
    <text evidence="1">The sequence shown here is derived from an EMBL/GenBank/DDBJ whole genome shotgun (WGS) entry which is preliminary data.</text>
</comment>